<gene>
    <name evidence="1" type="ORF">FGADI_4793</name>
</gene>
<organism evidence="1 2">
    <name type="scientific">Fusarium gaditjirri</name>
    <dbReference type="NCBI Taxonomy" id="282569"/>
    <lineage>
        <taxon>Eukaryota</taxon>
        <taxon>Fungi</taxon>
        <taxon>Dikarya</taxon>
        <taxon>Ascomycota</taxon>
        <taxon>Pezizomycotina</taxon>
        <taxon>Sordariomycetes</taxon>
        <taxon>Hypocreomycetidae</taxon>
        <taxon>Hypocreales</taxon>
        <taxon>Nectriaceae</taxon>
        <taxon>Fusarium</taxon>
        <taxon>Fusarium nisikadoi species complex</taxon>
    </lineage>
</organism>
<dbReference type="Proteomes" id="UP000604273">
    <property type="component" value="Unassembled WGS sequence"/>
</dbReference>
<dbReference type="EMBL" id="JABFAI010000106">
    <property type="protein sequence ID" value="KAF4955211.1"/>
    <property type="molecule type" value="Genomic_DNA"/>
</dbReference>
<name>A0A8H4TCB5_9HYPO</name>
<dbReference type="AlphaFoldDB" id="A0A8H4TCB5"/>
<comment type="caution">
    <text evidence="1">The sequence shown here is derived from an EMBL/GenBank/DDBJ whole genome shotgun (WGS) entry which is preliminary data.</text>
</comment>
<keyword evidence="2" id="KW-1185">Reference proteome</keyword>
<evidence type="ECO:0000313" key="1">
    <source>
        <dbReference type="EMBL" id="KAF4955211.1"/>
    </source>
</evidence>
<reference evidence="1" key="2">
    <citation type="submission" date="2020-05" db="EMBL/GenBank/DDBJ databases">
        <authorList>
            <person name="Kim H.-S."/>
            <person name="Proctor R.H."/>
            <person name="Brown D.W."/>
        </authorList>
    </citation>
    <scope>NUCLEOTIDE SEQUENCE</scope>
    <source>
        <strain evidence="1">NRRL 45417</strain>
    </source>
</reference>
<reference evidence="1" key="1">
    <citation type="journal article" date="2020" name="BMC Genomics">
        <title>Correction to: Identification and distribution of gene clusters required for synthesis of sphingolipid metabolism inhibitors in diverse species of the filamentous fungus Fusarium.</title>
        <authorList>
            <person name="Kim H.S."/>
            <person name="Lohmar J.M."/>
            <person name="Busman M."/>
            <person name="Brown D.W."/>
            <person name="Naumann T.A."/>
            <person name="Divon H.H."/>
            <person name="Lysoe E."/>
            <person name="Uhlig S."/>
            <person name="Proctor R.H."/>
        </authorList>
    </citation>
    <scope>NUCLEOTIDE SEQUENCE</scope>
    <source>
        <strain evidence="1">NRRL 45417</strain>
    </source>
</reference>
<evidence type="ECO:0000313" key="2">
    <source>
        <dbReference type="Proteomes" id="UP000604273"/>
    </source>
</evidence>
<sequence length="174" mass="19488">MHFAPSYAYHARSGPDPALALHRHLFLKPLDDALNLTPRQRLFARHPWDFSHPPSLPSSVLLHTPGHVVAELSTTDFTYTSRPLIPFSDLPLQPYLALGPSLFSRLARGHCSLNPADLFLNKNKKDNNAACSLIFTFHSTPFQYYMLASCSKPSVSPTRRQTQQAVALEQLQTP</sequence>
<proteinExistence type="predicted"/>
<accession>A0A8H4TCB5</accession>
<protein>
    <submittedName>
        <fullName evidence="1">Uncharacterized protein</fullName>
    </submittedName>
</protein>